<evidence type="ECO:0000313" key="2">
    <source>
        <dbReference type="Ensembl" id="ENSLLEP00000000897.1"/>
    </source>
</evidence>
<protein>
    <submittedName>
        <fullName evidence="2">Uncharacterized protein</fullName>
    </submittedName>
</protein>
<reference evidence="2" key="1">
    <citation type="submission" date="2025-08" db="UniProtKB">
        <authorList>
            <consortium name="Ensembl"/>
        </authorList>
    </citation>
    <scope>IDENTIFICATION</scope>
</reference>
<dbReference type="AlphaFoldDB" id="A0A8C5LJ69"/>
<keyword evidence="3" id="KW-1185">Reference proteome</keyword>
<dbReference type="Proteomes" id="UP000694569">
    <property type="component" value="Unplaced"/>
</dbReference>
<evidence type="ECO:0000313" key="3">
    <source>
        <dbReference type="Proteomes" id="UP000694569"/>
    </source>
</evidence>
<keyword evidence="1" id="KW-0472">Membrane</keyword>
<proteinExistence type="predicted"/>
<organism evidence="2 3">
    <name type="scientific">Leptobrachium leishanense</name>
    <name type="common">Leishan spiny toad</name>
    <dbReference type="NCBI Taxonomy" id="445787"/>
    <lineage>
        <taxon>Eukaryota</taxon>
        <taxon>Metazoa</taxon>
        <taxon>Chordata</taxon>
        <taxon>Craniata</taxon>
        <taxon>Vertebrata</taxon>
        <taxon>Euteleostomi</taxon>
        <taxon>Amphibia</taxon>
        <taxon>Batrachia</taxon>
        <taxon>Anura</taxon>
        <taxon>Pelobatoidea</taxon>
        <taxon>Megophryidae</taxon>
        <taxon>Leptobrachium</taxon>
    </lineage>
</organism>
<accession>A0A8C5LJ69</accession>
<reference evidence="2" key="2">
    <citation type="submission" date="2025-09" db="UniProtKB">
        <authorList>
            <consortium name="Ensembl"/>
        </authorList>
    </citation>
    <scope>IDENTIFICATION</scope>
</reference>
<name>A0A8C5LJ69_9ANUR</name>
<evidence type="ECO:0000256" key="1">
    <source>
        <dbReference type="SAM" id="Phobius"/>
    </source>
</evidence>
<feature type="transmembrane region" description="Helical" evidence="1">
    <location>
        <begin position="9"/>
        <end position="30"/>
    </location>
</feature>
<dbReference type="Ensembl" id="ENSLLET00000000928.1">
    <property type="protein sequence ID" value="ENSLLEP00000000897.1"/>
    <property type="gene ID" value="ENSLLEG00000000572.1"/>
</dbReference>
<keyword evidence="1" id="KW-1133">Transmembrane helix</keyword>
<sequence length="115" mass="13018">MGIYCRQLIWIYIAPSSYGYILAQVIWVYIGTYCPQLIWLTRVCIAPSSYGYILPPAHMGIYCPQLSPPLWPQALHPPVLSHAGQVVPIPGSGVMWGGPRGRPLHWWPPVLQPWR</sequence>
<keyword evidence="1" id="KW-0812">Transmembrane</keyword>